<evidence type="ECO:0000256" key="4">
    <source>
        <dbReference type="PROSITE-ProRule" id="PRU00024"/>
    </source>
</evidence>
<dbReference type="InterPro" id="IPR013083">
    <property type="entry name" value="Znf_RING/FYVE/PHD"/>
</dbReference>
<dbReference type="CDD" id="cd19802">
    <property type="entry name" value="Bbox1_TRIM8-like"/>
    <property type="match status" value="1"/>
</dbReference>
<dbReference type="SMART" id="SM00184">
    <property type="entry name" value="RING"/>
    <property type="match status" value="1"/>
</dbReference>
<keyword evidence="2 4" id="KW-0863">Zinc-finger</keyword>
<dbReference type="AlphaFoldDB" id="A0A9D3SW17"/>
<dbReference type="PANTHER" id="PTHR25465:SF73">
    <property type="entry name" value="E3 UBIQUITIN_ISG15 LIGASE TRIM25 ISOFORM X1"/>
    <property type="match status" value="1"/>
</dbReference>
<feature type="compositionally biased region" description="Acidic residues" evidence="5">
    <location>
        <begin position="413"/>
        <end position="463"/>
    </location>
</feature>
<protein>
    <submittedName>
        <fullName evidence="9">Uncharacterized protein</fullName>
    </submittedName>
</protein>
<dbReference type="InterPro" id="IPR016024">
    <property type="entry name" value="ARM-type_fold"/>
</dbReference>
<comment type="caution">
    <text evidence="9">The sequence shown here is derived from an EMBL/GenBank/DDBJ whole genome shotgun (WGS) entry which is preliminary data.</text>
</comment>
<keyword evidence="10" id="KW-1185">Reference proteome</keyword>
<feature type="chain" id="PRO_5038701522" evidence="6">
    <location>
        <begin position="30"/>
        <end position="473"/>
    </location>
</feature>
<dbReference type="PROSITE" id="PS00518">
    <property type="entry name" value="ZF_RING_1"/>
    <property type="match status" value="1"/>
</dbReference>
<dbReference type="InterPro" id="IPR017907">
    <property type="entry name" value="Znf_RING_CS"/>
</dbReference>
<evidence type="ECO:0000256" key="3">
    <source>
        <dbReference type="ARBA" id="ARBA00022833"/>
    </source>
</evidence>
<feature type="signal peptide" evidence="6">
    <location>
        <begin position="1"/>
        <end position="29"/>
    </location>
</feature>
<accession>A0A9D3SW17</accession>
<name>A0A9D3SW17_MEGAT</name>
<dbReference type="GO" id="GO:0008270">
    <property type="term" value="F:zinc ion binding"/>
    <property type="evidence" value="ECO:0007669"/>
    <property type="project" value="UniProtKB-KW"/>
</dbReference>
<evidence type="ECO:0000256" key="2">
    <source>
        <dbReference type="ARBA" id="ARBA00022771"/>
    </source>
</evidence>
<sequence length="473" mass="53565">TFDCSSRSETLLFAFQLPGTVWLLCCVSASPCPASPSQGKRSSVSQLPVVEMAGVSEDSVLEGELTCSVCLELFQDPHLLACGHSFCLRCLEGVRKKAQGSRFRCPECRETHRCSGSFQKNYKLANIAEDYRRRGCPAREPPPPVPCDFCPPGKQVAAAKTCLKCEVSMCAEHVKPHLERPAFREHPLTEPLGDVKERKCPEHDEAFRYYCADDGVCVCTACTVEGRHAGHTIKTLKNAMKDLKQDRLQPQLQRAVRKLAQTEKELQKHSKHEGAAQRFVEEAEQQVGVLGEQLQEQLDGFLSALRECVRAHSGTGPELQENLSRISQDRERLQEAHSGIETLLQENDPFRFLQEYHTAAKRLSSSLKMRLCVPDWPTVEREELRESMEARVEEFESELRLTTNDIISSVCAENDEEEAEEDEEDEDFEEDSEASDDDEDDEDDGDEYDDNEDEEEETTSEEEVPLRVRKIRF</sequence>
<evidence type="ECO:0000313" key="9">
    <source>
        <dbReference type="EMBL" id="KAG7455013.1"/>
    </source>
</evidence>
<dbReference type="Pfam" id="PF15227">
    <property type="entry name" value="zf-C3HC4_4"/>
    <property type="match status" value="1"/>
</dbReference>
<evidence type="ECO:0000259" key="7">
    <source>
        <dbReference type="PROSITE" id="PS50089"/>
    </source>
</evidence>
<gene>
    <name evidence="9" type="ORF">MATL_G00251960</name>
</gene>
<dbReference type="SUPFAM" id="SSF48371">
    <property type="entry name" value="ARM repeat"/>
    <property type="match status" value="1"/>
</dbReference>
<evidence type="ECO:0000259" key="8">
    <source>
        <dbReference type="PROSITE" id="PS50119"/>
    </source>
</evidence>
<keyword evidence="6" id="KW-0732">Signal</keyword>
<dbReference type="PROSITE" id="PS50089">
    <property type="entry name" value="ZF_RING_2"/>
    <property type="match status" value="1"/>
</dbReference>
<feature type="domain" description="RING-type" evidence="7">
    <location>
        <begin position="67"/>
        <end position="109"/>
    </location>
</feature>
<dbReference type="Proteomes" id="UP001046870">
    <property type="component" value="Chromosome 24"/>
</dbReference>
<dbReference type="SUPFAM" id="SSF57845">
    <property type="entry name" value="B-box zinc-binding domain"/>
    <property type="match status" value="1"/>
</dbReference>
<feature type="region of interest" description="Disordered" evidence="5">
    <location>
        <begin position="406"/>
        <end position="473"/>
    </location>
</feature>
<dbReference type="Gene3D" id="3.30.40.10">
    <property type="entry name" value="Zinc/RING finger domain, C3HC4 (zinc finger)"/>
    <property type="match status" value="1"/>
</dbReference>
<dbReference type="Gene3D" id="3.30.160.60">
    <property type="entry name" value="Classic Zinc Finger"/>
    <property type="match status" value="1"/>
</dbReference>
<dbReference type="Gene3D" id="4.10.830.40">
    <property type="match status" value="1"/>
</dbReference>
<evidence type="ECO:0000256" key="5">
    <source>
        <dbReference type="SAM" id="MobiDB-lite"/>
    </source>
</evidence>
<dbReference type="SUPFAM" id="SSF57850">
    <property type="entry name" value="RING/U-box"/>
    <property type="match status" value="1"/>
</dbReference>
<reference evidence="9" key="1">
    <citation type="submission" date="2021-01" db="EMBL/GenBank/DDBJ databases">
        <authorList>
            <person name="Zahm M."/>
            <person name="Roques C."/>
            <person name="Cabau C."/>
            <person name="Klopp C."/>
            <person name="Donnadieu C."/>
            <person name="Jouanno E."/>
            <person name="Lampietro C."/>
            <person name="Louis A."/>
            <person name="Herpin A."/>
            <person name="Echchiki A."/>
            <person name="Berthelot C."/>
            <person name="Parey E."/>
            <person name="Roest-Crollius H."/>
            <person name="Braasch I."/>
            <person name="Postlethwait J."/>
            <person name="Bobe J."/>
            <person name="Montfort J."/>
            <person name="Bouchez O."/>
            <person name="Begum T."/>
            <person name="Mejri S."/>
            <person name="Adams A."/>
            <person name="Chen W.-J."/>
            <person name="Guiguen Y."/>
        </authorList>
    </citation>
    <scope>NUCLEOTIDE SEQUENCE</scope>
    <source>
        <strain evidence="9">YG-15Mar2019-1</strain>
        <tissue evidence="9">Brain</tissue>
    </source>
</reference>
<dbReference type="OrthoDB" id="342730at2759"/>
<dbReference type="SMART" id="SM00336">
    <property type="entry name" value="BBOX"/>
    <property type="match status" value="1"/>
</dbReference>
<dbReference type="Pfam" id="PF00643">
    <property type="entry name" value="zf-B_box"/>
    <property type="match status" value="1"/>
</dbReference>
<feature type="non-terminal residue" evidence="9">
    <location>
        <position position="473"/>
    </location>
</feature>
<dbReference type="InterPro" id="IPR001841">
    <property type="entry name" value="Znf_RING"/>
</dbReference>
<dbReference type="InterPro" id="IPR000315">
    <property type="entry name" value="Znf_B-box"/>
</dbReference>
<dbReference type="PANTHER" id="PTHR25465">
    <property type="entry name" value="B-BOX DOMAIN CONTAINING"/>
    <property type="match status" value="1"/>
</dbReference>
<evidence type="ECO:0000313" key="10">
    <source>
        <dbReference type="Proteomes" id="UP001046870"/>
    </source>
</evidence>
<organism evidence="9 10">
    <name type="scientific">Megalops atlanticus</name>
    <name type="common">Tarpon</name>
    <name type="synonym">Clupea gigantea</name>
    <dbReference type="NCBI Taxonomy" id="7932"/>
    <lineage>
        <taxon>Eukaryota</taxon>
        <taxon>Metazoa</taxon>
        <taxon>Chordata</taxon>
        <taxon>Craniata</taxon>
        <taxon>Vertebrata</taxon>
        <taxon>Euteleostomi</taxon>
        <taxon>Actinopterygii</taxon>
        <taxon>Neopterygii</taxon>
        <taxon>Teleostei</taxon>
        <taxon>Elopiformes</taxon>
        <taxon>Megalopidae</taxon>
        <taxon>Megalops</taxon>
    </lineage>
</organism>
<dbReference type="EMBL" id="JAFDVH010000024">
    <property type="protein sequence ID" value="KAG7455013.1"/>
    <property type="molecule type" value="Genomic_DNA"/>
</dbReference>
<dbReference type="PROSITE" id="PS50119">
    <property type="entry name" value="ZF_BBOX"/>
    <property type="match status" value="1"/>
</dbReference>
<proteinExistence type="predicted"/>
<dbReference type="InterPro" id="IPR051051">
    <property type="entry name" value="E3_ubiq-ligase_TRIM/RNF"/>
</dbReference>
<keyword evidence="3" id="KW-0862">Zinc</keyword>
<evidence type="ECO:0000256" key="6">
    <source>
        <dbReference type="SAM" id="SignalP"/>
    </source>
</evidence>
<feature type="domain" description="B box-type" evidence="8">
    <location>
        <begin position="195"/>
        <end position="236"/>
    </location>
</feature>
<keyword evidence="1" id="KW-0479">Metal-binding</keyword>
<evidence type="ECO:0000256" key="1">
    <source>
        <dbReference type="ARBA" id="ARBA00022723"/>
    </source>
</evidence>